<protein>
    <recommendedName>
        <fullName evidence="2">Pyridoxamine 5'-phosphate oxidase N-terminal domain-containing protein</fullName>
    </recommendedName>
</protein>
<evidence type="ECO:0000313" key="3">
    <source>
        <dbReference type="EMBL" id="SVB48042.1"/>
    </source>
</evidence>
<dbReference type="PANTHER" id="PTHR35176:SF6">
    <property type="entry name" value="HEME OXYGENASE HI_0854-RELATED"/>
    <property type="match status" value="1"/>
</dbReference>
<evidence type="ECO:0000259" key="2">
    <source>
        <dbReference type="Pfam" id="PF01243"/>
    </source>
</evidence>
<evidence type="ECO:0000256" key="1">
    <source>
        <dbReference type="ARBA" id="ARBA00023002"/>
    </source>
</evidence>
<dbReference type="InterPro" id="IPR052019">
    <property type="entry name" value="F420H2_bilvrd_red/Heme_oxyg"/>
</dbReference>
<organism evidence="3">
    <name type="scientific">marine metagenome</name>
    <dbReference type="NCBI Taxonomy" id="408172"/>
    <lineage>
        <taxon>unclassified sequences</taxon>
        <taxon>metagenomes</taxon>
        <taxon>ecological metagenomes</taxon>
    </lineage>
</organism>
<dbReference type="GO" id="GO:0005829">
    <property type="term" value="C:cytosol"/>
    <property type="evidence" value="ECO:0007669"/>
    <property type="project" value="TreeGrafter"/>
</dbReference>
<dbReference type="GO" id="GO:0070967">
    <property type="term" value="F:coenzyme F420 binding"/>
    <property type="evidence" value="ECO:0007669"/>
    <property type="project" value="TreeGrafter"/>
</dbReference>
<dbReference type="GO" id="GO:0016627">
    <property type="term" value="F:oxidoreductase activity, acting on the CH-CH group of donors"/>
    <property type="evidence" value="ECO:0007669"/>
    <property type="project" value="TreeGrafter"/>
</dbReference>
<dbReference type="EMBL" id="UINC01043673">
    <property type="protein sequence ID" value="SVB48042.1"/>
    <property type="molecule type" value="Genomic_DNA"/>
</dbReference>
<proteinExistence type="predicted"/>
<reference evidence="3" key="1">
    <citation type="submission" date="2018-05" db="EMBL/GenBank/DDBJ databases">
        <authorList>
            <person name="Lanie J.A."/>
            <person name="Ng W.-L."/>
            <person name="Kazmierczak K.M."/>
            <person name="Andrzejewski T.M."/>
            <person name="Davidsen T.M."/>
            <person name="Wayne K.J."/>
            <person name="Tettelin H."/>
            <person name="Glass J.I."/>
            <person name="Rusch D."/>
            <person name="Podicherti R."/>
            <person name="Tsui H.-C.T."/>
            <person name="Winkler M.E."/>
        </authorList>
    </citation>
    <scope>NUCLEOTIDE SEQUENCE</scope>
</reference>
<dbReference type="Gene3D" id="2.30.110.10">
    <property type="entry name" value="Electron Transport, Fmn-binding Protein, Chain A"/>
    <property type="match status" value="1"/>
</dbReference>
<sequence length="136" mass="15323">MISSEASWDEHISKCRWATLTTLRATGSPVSSVVAYARDTDELVVSTPRPTLKVKSIDRNPMVNLCIFNNAEPFNYVSVEGIAEIEANDLVRATRLVFQNITGTGYEEPEDLEGWLQADDRVILRIRPQRIFGVIR</sequence>
<dbReference type="SUPFAM" id="SSF50475">
    <property type="entry name" value="FMN-binding split barrel"/>
    <property type="match status" value="1"/>
</dbReference>
<dbReference type="Pfam" id="PF01243">
    <property type="entry name" value="PNPOx_N"/>
    <property type="match status" value="1"/>
</dbReference>
<feature type="domain" description="Pyridoxamine 5'-phosphate oxidase N-terminal" evidence="2">
    <location>
        <begin position="9"/>
        <end position="133"/>
    </location>
</feature>
<keyword evidence="1" id="KW-0560">Oxidoreductase</keyword>
<accession>A0A382ECG3</accession>
<gene>
    <name evidence="3" type="ORF">METZ01_LOCUS200896</name>
</gene>
<dbReference type="InterPro" id="IPR011576">
    <property type="entry name" value="Pyridox_Oxase_N"/>
</dbReference>
<dbReference type="PANTHER" id="PTHR35176">
    <property type="entry name" value="HEME OXYGENASE HI_0854-RELATED"/>
    <property type="match status" value="1"/>
</dbReference>
<name>A0A382ECG3_9ZZZZ</name>
<dbReference type="AlphaFoldDB" id="A0A382ECG3"/>
<dbReference type="InterPro" id="IPR012349">
    <property type="entry name" value="Split_barrel_FMN-bd"/>
</dbReference>